<dbReference type="EMBL" id="FJOG01000007">
    <property type="protein sequence ID" value="CZR56001.1"/>
    <property type="molecule type" value="Genomic_DNA"/>
</dbReference>
<reference evidence="1 2" key="1">
    <citation type="submission" date="2016-03" db="EMBL/GenBank/DDBJ databases">
        <authorList>
            <person name="Ploux O."/>
        </authorList>
    </citation>
    <scope>NUCLEOTIDE SEQUENCE [LARGE SCALE GENOMIC DNA]</scope>
    <source>
        <strain evidence="1 2">UAMH 11012</strain>
    </source>
</reference>
<proteinExistence type="predicted"/>
<organism evidence="1 2">
    <name type="scientific">Phialocephala subalpina</name>
    <dbReference type="NCBI Taxonomy" id="576137"/>
    <lineage>
        <taxon>Eukaryota</taxon>
        <taxon>Fungi</taxon>
        <taxon>Dikarya</taxon>
        <taxon>Ascomycota</taxon>
        <taxon>Pezizomycotina</taxon>
        <taxon>Leotiomycetes</taxon>
        <taxon>Helotiales</taxon>
        <taxon>Mollisiaceae</taxon>
        <taxon>Phialocephala</taxon>
        <taxon>Phialocephala fortinii species complex</taxon>
    </lineage>
</organism>
<evidence type="ECO:0000313" key="1">
    <source>
        <dbReference type="EMBL" id="CZR56001.1"/>
    </source>
</evidence>
<dbReference type="Proteomes" id="UP000184330">
    <property type="component" value="Unassembled WGS sequence"/>
</dbReference>
<evidence type="ECO:0000313" key="2">
    <source>
        <dbReference type="Proteomes" id="UP000184330"/>
    </source>
</evidence>
<sequence>MNQMHWYIRADEDLRDEAIINLDWSKKIRTPLHGNRFTINLWRCDRANPPSRKENDVVLEGIINCTINPPFEQPPQYINPQGELWRNLDFQVEMKLEGTMLAFVALYNDERQRPLQVYPPFVRSVSSTVSGYLVDSSLDYRFHARQVSPPVATTPDRARALA</sequence>
<protein>
    <submittedName>
        <fullName evidence="1">Uncharacterized protein</fullName>
    </submittedName>
</protein>
<dbReference type="OrthoDB" id="2963168at2759"/>
<accession>A0A1L7WTB7</accession>
<dbReference type="AlphaFoldDB" id="A0A1L7WTB7"/>
<name>A0A1L7WTB7_9HELO</name>
<keyword evidence="2" id="KW-1185">Reference proteome</keyword>
<gene>
    <name evidence="1" type="ORF">PAC_05889</name>
</gene>